<dbReference type="AlphaFoldDB" id="A0A8X8X378"/>
<name>A0A8X8X378_SALSN</name>
<comment type="similarity">
    <text evidence="1">Belongs to the SRR1 family.</text>
</comment>
<dbReference type="Pfam" id="PF07985">
    <property type="entry name" value="SRR1"/>
    <property type="match status" value="1"/>
</dbReference>
<comment type="caution">
    <text evidence="4">The sequence shown here is derived from an EMBL/GenBank/DDBJ whole genome shotgun (WGS) entry which is preliminary data.</text>
</comment>
<protein>
    <recommendedName>
        <fullName evidence="3">SRR1-like domain-containing protein</fullName>
    </recommendedName>
</protein>
<evidence type="ECO:0000256" key="1">
    <source>
        <dbReference type="ARBA" id="ARBA00009856"/>
    </source>
</evidence>
<evidence type="ECO:0000256" key="2">
    <source>
        <dbReference type="SAM" id="MobiDB-lite"/>
    </source>
</evidence>
<gene>
    <name evidence="4" type="ORF">SASPL_132445</name>
</gene>
<proteinExistence type="inferred from homology"/>
<dbReference type="PANTHER" id="PTHR28626:SF3">
    <property type="entry name" value="SRR1-LIKE PROTEIN"/>
    <property type="match status" value="1"/>
</dbReference>
<dbReference type="Proteomes" id="UP000298416">
    <property type="component" value="Unassembled WGS sequence"/>
</dbReference>
<accession>A0A8X8X378</accession>
<feature type="region of interest" description="Disordered" evidence="2">
    <location>
        <begin position="1"/>
        <end position="25"/>
    </location>
</feature>
<dbReference type="GO" id="GO:0005634">
    <property type="term" value="C:nucleus"/>
    <property type="evidence" value="ECO:0007669"/>
    <property type="project" value="TreeGrafter"/>
</dbReference>
<feature type="domain" description="SRR1-like" evidence="3">
    <location>
        <begin position="103"/>
        <end position="264"/>
    </location>
</feature>
<evidence type="ECO:0000313" key="5">
    <source>
        <dbReference type="Proteomes" id="UP000298416"/>
    </source>
</evidence>
<reference evidence="4" key="2">
    <citation type="submission" date="2020-08" db="EMBL/GenBank/DDBJ databases">
        <title>Plant Genome Project.</title>
        <authorList>
            <person name="Zhang R.-G."/>
        </authorList>
    </citation>
    <scope>NUCLEOTIDE SEQUENCE</scope>
    <source>
        <strain evidence="4">Huo1</strain>
        <tissue evidence="4">Leaf</tissue>
    </source>
</reference>
<keyword evidence="5" id="KW-1185">Reference proteome</keyword>
<evidence type="ECO:0000313" key="4">
    <source>
        <dbReference type="EMBL" id="KAG6404868.1"/>
    </source>
</evidence>
<dbReference type="GO" id="GO:0005737">
    <property type="term" value="C:cytoplasm"/>
    <property type="evidence" value="ECO:0007669"/>
    <property type="project" value="TreeGrafter"/>
</dbReference>
<sequence length="350" mass="39777">MKLVPATVDDASPKALPPEKSDPSEDWTIVLPRRGKKNRIANKFVIPKRQMEVQLWAPIDLETDPERESKLKQKMDTCIQKFENSKFYRNLLSQIRNPDVLDKFSKVLGSEEKMQMVVYGIGSIESFGPPRLQLCLAILLQRSFDWIGGIELFDPIISLTESKVLTSLGCTVLSINEQGRRRAVKPTLFFMPHCEAELYDNLLEANWEVGRLNQLVIFGNSFEAYEQHASVCKSSRKHVLAVQSFTEELGVDTFSDDSFRAFHAKPLYFKFLFLKMLKRNKMAASAGIGPSPPPMAARESPDAGWPKWVYGGAVATRKSNSEHEDYAMRRVRESEKAEKTMHLICWGATK</sequence>
<organism evidence="4">
    <name type="scientific">Salvia splendens</name>
    <name type="common">Scarlet sage</name>
    <dbReference type="NCBI Taxonomy" id="180675"/>
    <lineage>
        <taxon>Eukaryota</taxon>
        <taxon>Viridiplantae</taxon>
        <taxon>Streptophyta</taxon>
        <taxon>Embryophyta</taxon>
        <taxon>Tracheophyta</taxon>
        <taxon>Spermatophyta</taxon>
        <taxon>Magnoliopsida</taxon>
        <taxon>eudicotyledons</taxon>
        <taxon>Gunneridae</taxon>
        <taxon>Pentapetalae</taxon>
        <taxon>asterids</taxon>
        <taxon>lamiids</taxon>
        <taxon>Lamiales</taxon>
        <taxon>Lamiaceae</taxon>
        <taxon>Nepetoideae</taxon>
        <taxon>Mentheae</taxon>
        <taxon>Salviinae</taxon>
        <taxon>Salvia</taxon>
        <taxon>Salvia subgen. Calosphace</taxon>
        <taxon>core Calosphace</taxon>
    </lineage>
</organism>
<dbReference type="InterPro" id="IPR012942">
    <property type="entry name" value="SRR1-like"/>
</dbReference>
<evidence type="ECO:0000259" key="3">
    <source>
        <dbReference type="Pfam" id="PF07985"/>
    </source>
</evidence>
<dbReference type="PANTHER" id="PTHR28626">
    <property type="entry name" value="SRR1-LIKE PROTEIN"/>
    <property type="match status" value="1"/>
</dbReference>
<reference evidence="4" key="1">
    <citation type="submission" date="2018-01" db="EMBL/GenBank/DDBJ databases">
        <authorList>
            <person name="Mao J.F."/>
        </authorList>
    </citation>
    <scope>NUCLEOTIDE SEQUENCE</scope>
    <source>
        <strain evidence="4">Huo1</strain>
        <tissue evidence="4">Leaf</tissue>
    </source>
</reference>
<dbReference type="InterPro" id="IPR040044">
    <property type="entry name" value="SRR1L"/>
</dbReference>
<dbReference type="EMBL" id="PNBA02000012">
    <property type="protein sequence ID" value="KAG6404868.1"/>
    <property type="molecule type" value="Genomic_DNA"/>
</dbReference>